<dbReference type="Proteomes" id="UP000515498">
    <property type="component" value="Chromosome"/>
</dbReference>
<evidence type="ECO:0008006" key="3">
    <source>
        <dbReference type="Google" id="ProtNLM"/>
    </source>
</evidence>
<dbReference type="RefSeq" id="WP_187096953.1">
    <property type="nucleotide sequence ID" value="NZ_CP059894.1"/>
</dbReference>
<name>A0A7G8PE00_9MYCO</name>
<accession>A0A7G8PE00</accession>
<evidence type="ECO:0000313" key="1">
    <source>
        <dbReference type="EMBL" id="QNJ92566.1"/>
    </source>
</evidence>
<dbReference type="InterPro" id="IPR029058">
    <property type="entry name" value="AB_hydrolase_fold"/>
</dbReference>
<protein>
    <recommendedName>
        <fullName evidence="3">Alpha/beta hydrolase</fullName>
    </recommendedName>
</protein>
<dbReference type="EMBL" id="CP059894">
    <property type="protein sequence ID" value="QNJ92566.1"/>
    <property type="molecule type" value="Genomic_DNA"/>
</dbReference>
<dbReference type="KEGG" id="mflu:HZU40_31345"/>
<gene>
    <name evidence="1" type="ORF">HZU40_31345</name>
</gene>
<sequence length="276" mass="30616">MHGIAQQQLGRHQLEPAWTIAMRDGIERAINSPLANKSVELTIAYYGDLFLPRAKKNKSTDLSNDFTEDNLSDDEQEFLSDAIEEFAETNSQGISNDQKIRIPGTGLLARADKIFGSRATALLYIGELRQVRRYLLEAAITQETERRVSMHVTDETRILIGHSLGSIVAFEYVRKNPDFNIELLLTLGSPLGIRMVRKLMTDPTFAMTGLPPNVGRWVNVYDSADPVACSAPLSALWTEASDFPVNNGSKPHAVQRYLGKKEAGTPIAEVLGFNIQ</sequence>
<proteinExistence type="predicted"/>
<dbReference type="AlphaFoldDB" id="A0A7G8PE00"/>
<evidence type="ECO:0000313" key="2">
    <source>
        <dbReference type="Proteomes" id="UP000515498"/>
    </source>
</evidence>
<dbReference type="SUPFAM" id="SSF53474">
    <property type="entry name" value="alpha/beta-Hydrolases"/>
    <property type="match status" value="1"/>
</dbReference>
<dbReference type="Gene3D" id="3.40.50.1820">
    <property type="entry name" value="alpha/beta hydrolase"/>
    <property type="match status" value="1"/>
</dbReference>
<reference evidence="1 2" key="1">
    <citation type="submission" date="2020-07" db="EMBL/GenBank/DDBJ databases">
        <title>Draft genome sequence of four isobutane-metabolizing strains capable of cometabolically degrading diverse ether contaminants.</title>
        <authorList>
            <person name="Chen W."/>
            <person name="Faulkner N."/>
            <person name="Smith C."/>
            <person name="Hyman M."/>
        </authorList>
    </citation>
    <scope>NUCLEOTIDE SEQUENCE [LARGE SCALE GENOMIC DNA]</scope>
    <source>
        <strain evidence="1 2">2A</strain>
    </source>
</reference>
<organism evidence="1 2">
    <name type="scientific">Mycolicibacterium fluoranthenivorans</name>
    <dbReference type="NCBI Taxonomy" id="258505"/>
    <lineage>
        <taxon>Bacteria</taxon>
        <taxon>Bacillati</taxon>
        <taxon>Actinomycetota</taxon>
        <taxon>Actinomycetes</taxon>
        <taxon>Mycobacteriales</taxon>
        <taxon>Mycobacteriaceae</taxon>
        <taxon>Mycolicibacterium</taxon>
    </lineage>
</organism>